<name>A0AAV1PFP9_SCOSC</name>
<evidence type="ECO:0000313" key="2">
    <source>
        <dbReference type="Proteomes" id="UP001314229"/>
    </source>
</evidence>
<dbReference type="AlphaFoldDB" id="A0AAV1PFP9"/>
<gene>
    <name evidence="1" type="ORF">FSCOSCO3_A018127</name>
</gene>
<organism evidence="1 2">
    <name type="scientific">Scomber scombrus</name>
    <name type="common">Atlantic mackerel</name>
    <name type="synonym">Scomber vernalis</name>
    <dbReference type="NCBI Taxonomy" id="13677"/>
    <lineage>
        <taxon>Eukaryota</taxon>
        <taxon>Metazoa</taxon>
        <taxon>Chordata</taxon>
        <taxon>Craniata</taxon>
        <taxon>Vertebrata</taxon>
        <taxon>Euteleostomi</taxon>
        <taxon>Actinopterygii</taxon>
        <taxon>Neopterygii</taxon>
        <taxon>Teleostei</taxon>
        <taxon>Neoteleostei</taxon>
        <taxon>Acanthomorphata</taxon>
        <taxon>Pelagiaria</taxon>
        <taxon>Scombriformes</taxon>
        <taxon>Scombridae</taxon>
        <taxon>Scomber</taxon>
    </lineage>
</organism>
<reference evidence="1 2" key="1">
    <citation type="submission" date="2024-01" db="EMBL/GenBank/DDBJ databases">
        <authorList>
            <person name="Alioto T."/>
            <person name="Alioto T."/>
            <person name="Gomez Garrido J."/>
        </authorList>
    </citation>
    <scope>NUCLEOTIDE SEQUENCE [LARGE SCALE GENOMIC DNA]</scope>
</reference>
<sequence length="99" mass="11069">MEATEGVSVKLLENLLNAAGQSTVAKKHRSVCKLAAAHSHTFSGLERFGWWEEKLFSWTAEQQLESSTAEQIFLYFALCHTAHTISPLSRFGAADYSRH</sequence>
<evidence type="ECO:0000313" key="1">
    <source>
        <dbReference type="EMBL" id="CAK6970716.1"/>
    </source>
</evidence>
<protein>
    <submittedName>
        <fullName evidence="1">Uncharacterized protein</fullName>
    </submittedName>
</protein>
<dbReference type="Proteomes" id="UP001314229">
    <property type="component" value="Unassembled WGS sequence"/>
</dbReference>
<keyword evidence="2" id="KW-1185">Reference proteome</keyword>
<comment type="caution">
    <text evidence="1">The sequence shown here is derived from an EMBL/GenBank/DDBJ whole genome shotgun (WGS) entry which is preliminary data.</text>
</comment>
<dbReference type="EMBL" id="CAWUFR010000163">
    <property type="protein sequence ID" value="CAK6970716.1"/>
    <property type="molecule type" value="Genomic_DNA"/>
</dbReference>
<proteinExistence type="predicted"/>
<accession>A0AAV1PFP9</accession>